<dbReference type="WBParaSite" id="TASK_0000802301-mRNA-1">
    <property type="protein sequence ID" value="TASK_0000802301-mRNA-1"/>
    <property type="gene ID" value="TASK_0000802301"/>
</dbReference>
<evidence type="ECO:0000256" key="4">
    <source>
        <dbReference type="PROSITE-ProRule" id="PRU00192"/>
    </source>
</evidence>
<feature type="region of interest" description="Disordered" evidence="5">
    <location>
        <begin position="68"/>
        <end position="191"/>
    </location>
</feature>
<keyword evidence="9" id="KW-1185">Reference proteome</keyword>
<dbReference type="PRINTS" id="PR00452">
    <property type="entry name" value="SH3DOMAIN"/>
</dbReference>
<dbReference type="OrthoDB" id="6271556at2759"/>
<evidence type="ECO:0000313" key="8">
    <source>
        <dbReference type="EMBL" id="VDK39431.1"/>
    </source>
</evidence>
<keyword evidence="2 3" id="KW-0727">SH2 domain</keyword>
<dbReference type="SUPFAM" id="SSF50044">
    <property type="entry name" value="SH3-domain"/>
    <property type="match status" value="1"/>
</dbReference>
<dbReference type="InterPro" id="IPR051184">
    <property type="entry name" value="Tyrosine-phos_adapter"/>
</dbReference>
<dbReference type="GO" id="GO:0005737">
    <property type="term" value="C:cytoplasm"/>
    <property type="evidence" value="ECO:0007669"/>
    <property type="project" value="TreeGrafter"/>
</dbReference>
<dbReference type="STRING" id="60517.A0A0R3WBK1"/>
<evidence type="ECO:0000256" key="1">
    <source>
        <dbReference type="ARBA" id="ARBA00022443"/>
    </source>
</evidence>
<feature type="domain" description="SH2" evidence="6">
    <location>
        <begin position="358"/>
        <end position="407"/>
    </location>
</feature>
<dbReference type="GO" id="GO:0007167">
    <property type="term" value="P:enzyme-linked receptor protein signaling pathway"/>
    <property type="evidence" value="ECO:0007669"/>
    <property type="project" value="TreeGrafter"/>
</dbReference>
<name>A0A0R3WBK1_TAEAS</name>
<dbReference type="PRINTS" id="PR00401">
    <property type="entry name" value="SH2DOMAIN"/>
</dbReference>
<dbReference type="InterPro" id="IPR036860">
    <property type="entry name" value="SH2_dom_sf"/>
</dbReference>
<dbReference type="GO" id="GO:0016477">
    <property type="term" value="P:cell migration"/>
    <property type="evidence" value="ECO:0007669"/>
    <property type="project" value="TreeGrafter"/>
</dbReference>
<gene>
    <name evidence="8" type="ORF">TASK_LOCUS8024</name>
</gene>
<evidence type="ECO:0000259" key="6">
    <source>
        <dbReference type="PROSITE" id="PS50001"/>
    </source>
</evidence>
<dbReference type="PROSITE" id="PS50002">
    <property type="entry name" value="SH3"/>
    <property type="match status" value="1"/>
</dbReference>
<dbReference type="SMART" id="SM00326">
    <property type="entry name" value="SH3"/>
    <property type="match status" value="1"/>
</dbReference>
<evidence type="ECO:0000256" key="2">
    <source>
        <dbReference type="ARBA" id="ARBA00022999"/>
    </source>
</evidence>
<keyword evidence="1 4" id="KW-0728">SH3 domain</keyword>
<dbReference type="Proteomes" id="UP000282613">
    <property type="component" value="Unassembled WGS sequence"/>
</dbReference>
<reference evidence="8 9" key="2">
    <citation type="submission" date="2018-11" db="EMBL/GenBank/DDBJ databases">
        <authorList>
            <consortium name="Pathogen Informatics"/>
        </authorList>
    </citation>
    <scope>NUCLEOTIDE SEQUENCE [LARGE SCALE GENOMIC DNA]</scope>
</reference>
<feature type="compositionally biased region" description="Polar residues" evidence="5">
    <location>
        <begin position="171"/>
        <end position="184"/>
    </location>
</feature>
<dbReference type="InterPro" id="IPR036028">
    <property type="entry name" value="SH3-like_dom_sf"/>
</dbReference>
<proteinExistence type="predicted"/>
<protein>
    <submittedName>
        <fullName evidence="10">SH3 domain-containing protein</fullName>
    </submittedName>
</protein>
<evidence type="ECO:0000256" key="5">
    <source>
        <dbReference type="SAM" id="MobiDB-lite"/>
    </source>
</evidence>
<evidence type="ECO:0000256" key="3">
    <source>
        <dbReference type="PROSITE-ProRule" id="PRU00191"/>
    </source>
</evidence>
<accession>A0A0R3WBK1</accession>
<dbReference type="PROSITE" id="PS50001">
    <property type="entry name" value="SH2"/>
    <property type="match status" value="1"/>
</dbReference>
<dbReference type="EMBL" id="UYRS01018716">
    <property type="protein sequence ID" value="VDK39431.1"/>
    <property type="molecule type" value="Genomic_DNA"/>
</dbReference>
<dbReference type="InterPro" id="IPR001452">
    <property type="entry name" value="SH3_domain"/>
</dbReference>
<dbReference type="InterPro" id="IPR000980">
    <property type="entry name" value="SH2"/>
</dbReference>
<sequence>MGNCGAHSSAVDEAEEAKQCSDMSLEHLDQLSLDIQNKLVKYGTRHSGLCKPSLHGAATDPSFDQISNADMPCDVPSARSTTPSSGVRPKSYVKCPSLDESRAHGSSSPVSYKGGGSISSERRHQLEQRPSSASHLLRYGLNHANNSNNYSPSANSCCPPNEQRNRRPSPTVKQMQHRTSNNEKYSQKMAPKPVQQKYLIHHSLGKSSSKYFVAIFDYKARCEGDLTVHKGDAVVMLDRSDTDWWLVENATTHQHGYVPSAYLAEENSIEVFELKRLPELNPAPFSNCQMVMVIVSALQFGPLVRTRRLHTASDKIQLCSVLSCPVLPVFCTVPHPCVLTSGLLCAHHNGTGICVYAWYFREISRKDSERLLVQQGNPTGTFLVRPSETTRGRPYLPLLPLPPVKYV</sequence>
<dbReference type="SUPFAM" id="SSF55550">
    <property type="entry name" value="SH2 domain"/>
    <property type="match status" value="1"/>
</dbReference>
<organism evidence="10">
    <name type="scientific">Taenia asiatica</name>
    <name type="common">Asian tapeworm</name>
    <dbReference type="NCBI Taxonomy" id="60517"/>
    <lineage>
        <taxon>Eukaryota</taxon>
        <taxon>Metazoa</taxon>
        <taxon>Spiralia</taxon>
        <taxon>Lophotrochozoa</taxon>
        <taxon>Platyhelminthes</taxon>
        <taxon>Cestoda</taxon>
        <taxon>Eucestoda</taxon>
        <taxon>Cyclophyllidea</taxon>
        <taxon>Taeniidae</taxon>
        <taxon>Taenia</taxon>
    </lineage>
</organism>
<dbReference type="PANTHER" id="PTHR19969">
    <property type="entry name" value="SH2-SH3 ADAPTOR PROTEIN-RELATED"/>
    <property type="match status" value="1"/>
</dbReference>
<dbReference type="Pfam" id="PF00017">
    <property type="entry name" value="SH2"/>
    <property type="match status" value="1"/>
</dbReference>
<evidence type="ECO:0000313" key="10">
    <source>
        <dbReference type="WBParaSite" id="TASK_0000802301-mRNA-1"/>
    </source>
</evidence>
<dbReference type="GO" id="GO:0035591">
    <property type="term" value="F:signaling adaptor activity"/>
    <property type="evidence" value="ECO:0007669"/>
    <property type="project" value="TreeGrafter"/>
</dbReference>
<feature type="domain" description="SH3" evidence="7">
    <location>
        <begin position="207"/>
        <end position="268"/>
    </location>
</feature>
<evidence type="ECO:0000313" key="9">
    <source>
        <dbReference type="Proteomes" id="UP000282613"/>
    </source>
</evidence>
<dbReference type="CDD" id="cd11845">
    <property type="entry name" value="SH3_Src_like"/>
    <property type="match status" value="1"/>
</dbReference>
<dbReference type="GO" id="GO:0030971">
    <property type="term" value="F:receptor tyrosine kinase binding"/>
    <property type="evidence" value="ECO:0007669"/>
    <property type="project" value="TreeGrafter"/>
</dbReference>
<dbReference type="Gene3D" id="3.30.505.10">
    <property type="entry name" value="SH2 domain"/>
    <property type="match status" value="1"/>
</dbReference>
<feature type="compositionally biased region" description="Low complexity" evidence="5">
    <location>
        <begin position="142"/>
        <end position="161"/>
    </location>
</feature>
<dbReference type="Pfam" id="PF00018">
    <property type="entry name" value="SH3_1"/>
    <property type="match status" value="1"/>
</dbReference>
<dbReference type="Gene3D" id="2.30.30.40">
    <property type="entry name" value="SH3 Domains"/>
    <property type="match status" value="1"/>
</dbReference>
<dbReference type="PANTHER" id="PTHR19969:SF15">
    <property type="entry name" value="SRC-LIKE-ADAPTER 2 ISOFORM X1"/>
    <property type="match status" value="1"/>
</dbReference>
<evidence type="ECO:0000259" key="7">
    <source>
        <dbReference type="PROSITE" id="PS50002"/>
    </source>
</evidence>
<reference evidence="10" key="1">
    <citation type="submission" date="2017-02" db="UniProtKB">
        <authorList>
            <consortium name="WormBaseParasite"/>
        </authorList>
    </citation>
    <scope>IDENTIFICATION</scope>
</reference>
<dbReference type="AlphaFoldDB" id="A0A0R3WBK1"/>